<proteinExistence type="predicted"/>
<evidence type="ECO:0000313" key="2">
    <source>
        <dbReference type="Proteomes" id="UP000054477"/>
    </source>
</evidence>
<name>A0A0C9WQ93_9AGAR</name>
<sequence length="61" mass="6662">MMAMSRLPEGYEDGRFHLLALGVYARLDFMKVLVFCGLNKHGGTPPIAPPGQLIVDPHAVL</sequence>
<reference evidence="2" key="2">
    <citation type="submission" date="2015-01" db="EMBL/GenBank/DDBJ databases">
        <title>Evolutionary Origins and Diversification of the Mycorrhizal Mutualists.</title>
        <authorList>
            <consortium name="DOE Joint Genome Institute"/>
            <consortium name="Mycorrhizal Genomics Consortium"/>
            <person name="Kohler A."/>
            <person name="Kuo A."/>
            <person name="Nagy L.G."/>
            <person name="Floudas D."/>
            <person name="Copeland A."/>
            <person name="Barry K.W."/>
            <person name="Cichocki N."/>
            <person name="Veneault-Fourrey C."/>
            <person name="LaButti K."/>
            <person name="Lindquist E.A."/>
            <person name="Lipzen A."/>
            <person name="Lundell T."/>
            <person name="Morin E."/>
            <person name="Murat C."/>
            <person name="Riley R."/>
            <person name="Ohm R."/>
            <person name="Sun H."/>
            <person name="Tunlid A."/>
            <person name="Henrissat B."/>
            <person name="Grigoriev I.V."/>
            <person name="Hibbett D.S."/>
            <person name="Martin F."/>
        </authorList>
    </citation>
    <scope>NUCLEOTIDE SEQUENCE [LARGE SCALE GENOMIC DNA]</scope>
    <source>
        <strain evidence="2">LaAM-08-1</strain>
    </source>
</reference>
<reference evidence="1 2" key="1">
    <citation type="submission" date="2014-04" db="EMBL/GenBank/DDBJ databases">
        <authorList>
            <consortium name="DOE Joint Genome Institute"/>
            <person name="Kuo A."/>
            <person name="Kohler A."/>
            <person name="Nagy L.G."/>
            <person name="Floudas D."/>
            <person name="Copeland A."/>
            <person name="Barry K.W."/>
            <person name="Cichocki N."/>
            <person name="Veneault-Fourrey C."/>
            <person name="LaButti K."/>
            <person name="Lindquist E.A."/>
            <person name="Lipzen A."/>
            <person name="Lundell T."/>
            <person name="Morin E."/>
            <person name="Murat C."/>
            <person name="Sun H."/>
            <person name="Tunlid A."/>
            <person name="Henrissat B."/>
            <person name="Grigoriev I.V."/>
            <person name="Hibbett D.S."/>
            <person name="Martin F."/>
            <person name="Nordberg H.P."/>
            <person name="Cantor M.N."/>
            <person name="Hua S.X."/>
        </authorList>
    </citation>
    <scope>NUCLEOTIDE SEQUENCE [LARGE SCALE GENOMIC DNA]</scope>
    <source>
        <strain evidence="1 2">LaAM-08-1</strain>
    </source>
</reference>
<keyword evidence="2" id="KW-1185">Reference proteome</keyword>
<dbReference type="HOGENOM" id="CLU_2922993_0_0_1"/>
<dbReference type="EMBL" id="KN839399">
    <property type="protein sequence ID" value="KIJ89853.1"/>
    <property type="molecule type" value="Genomic_DNA"/>
</dbReference>
<gene>
    <name evidence="1" type="ORF">K443DRAFT_15747</name>
</gene>
<organism evidence="1 2">
    <name type="scientific">Laccaria amethystina LaAM-08-1</name>
    <dbReference type="NCBI Taxonomy" id="1095629"/>
    <lineage>
        <taxon>Eukaryota</taxon>
        <taxon>Fungi</taxon>
        <taxon>Dikarya</taxon>
        <taxon>Basidiomycota</taxon>
        <taxon>Agaricomycotina</taxon>
        <taxon>Agaricomycetes</taxon>
        <taxon>Agaricomycetidae</taxon>
        <taxon>Agaricales</taxon>
        <taxon>Agaricineae</taxon>
        <taxon>Hydnangiaceae</taxon>
        <taxon>Laccaria</taxon>
    </lineage>
</organism>
<accession>A0A0C9WQ93</accession>
<evidence type="ECO:0000313" key="1">
    <source>
        <dbReference type="EMBL" id="KIJ89853.1"/>
    </source>
</evidence>
<dbReference type="Proteomes" id="UP000054477">
    <property type="component" value="Unassembled WGS sequence"/>
</dbReference>
<protein>
    <submittedName>
        <fullName evidence="1">Uncharacterized protein</fullName>
    </submittedName>
</protein>
<dbReference type="OrthoDB" id="3061143at2759"/>
<dbReference type="AlphaFoldDB" id="A0A0C9WQ93"/>